<feature type="region of interest" description="SAW" evidence="3">
    <location>
        <begin position="476"/>
        <end position="552"/>
    </location>
</feature>
<comment type="similarity">
    <text evidence="3">Belongs to the GRAS family.</text>
</comment>
<dbReference type="Pfam" id="PF03514">
    <property type="entry name" value="GRAS"/>
    <property type="match status" value="1"/>
</dbReference>
<feature type="region of interest" description="Leucine repeat II (LRII)" evidence="3">
    <location>
        <begin position="341"/>
        <end position="373"/>
    </location>
</feature>
<proteinExistence type="inferred from homology"/>
<dbReference type="AlphaFoldDB" id="A0A2G5EZB6"/>
<organism evidence="4 5">
    <name type="scientific">Aquilegia coerulea</name>
    <name type="common">Rocky mountain columbine</name>
    <dbReference type="NCBI Taxonomy" id="218851"/>
    <lineage>
        <taxon>Eukaryota</taxon>
        <taxon>Viridiplantae</taxon>
        <taxon>Streptophyta</taxon>
        <taxon>Embryophyta</taxon>
        <taxon>Tracheophyta</taxon>
        <taxon>Spermatophyta</taxon>
        <taxon>Magnoliopsida</taxon>
        <taxon>Ranunculales</taxon>
        <taxon>Ranunculaceae</taxon>
        <taxon>Thalictroideae</taxon>
        <taxon>Aquilegia</taxon>
    </lineage>
</organism>
<dbReference type="EMBL" id="KZ305020">
    <property type="protein sequence ID" value="PIA61088.1"/>
    <property type="molecule type" value="Genomic_DNA"/>
</dbReference>
<protein>
    <submittedName>
        <fullName evidence="4">Uncharacterized protein</fullName>
    </submittedName>
</protein>
<evidence type="ECO:0000256" key="1">
    <source>
        <dbReference type="ARBA" id="ARBA00023015"/>
    </source>
</evidence>
<evidence type="ECO:0000256" key="3">
    <source>
        <dbReference type="PROSITE-ProRule" id="PRU01191"/>
    </source>
</evidence>
<keyword evidence="1" id="KW-0805">Transcription regulation</keyword>
<dbReference type="InterPro" id="IPR005202">
    <property type="entry name" value="TF_GRAS"/>
</dbReference>
<comment type="caution">
    <text evidence="3">Lacks conserved residue(s) required for the propagation of feature annotation.</text>
</comment>
<dbReference type="STRING" id="218851.A0A2G5EZB6"/>
<evidence type="ECO:0000256" key="2">
    <source>
        <dbReference type="ARBA" id="ARBA00023163"/>
    </source>
</evidence>
<evidence type="ECO:0000313" key="4">
    <source>
        <dbReference type="EMBL" id="PIA61088.1"/>
    </source>
</evidence>
<keyword evidence="5" id="KW-1185">Reference proteome</keyword>
<name>A0A2G5EZB6_AQUCA</name>
<gene>
    <name evidence="4" type="ORF">AQUCO_00300539v1</name>
</gene>
<dbReference type="OrthoDB" id="770224at2759"/>
<accession>A0A2G5EZB6</accession>
<keyword evidence="2" id="KW-0804">Transcription</keyword>
<dbReference type="InParanoid" id="A0A2G5EZB6"/>
<dbReference type="Proteomes" id="UP000230069">
    <property type="component" value="Unassembled WGS sequence"/>
</dbReference>
<sequence length="572" mass="64499">MANTYFSFEPFSSSGYQNGYGSLQDDLMKGVNKEGQARMFHETSEERVMFSKYHGDTFTDFGMSEKTVYSQMEICPDSPNFDTILQEISVFADYKMEKPEQISSASLKLLSDYRSGLKKSNEEKEIQQSDGGRLSTEEVIRVAGARYIQLYVQTDDDLSMLGHPFGCALFGLSTEEIKDVELAHFLLAAAEKVGNKQFERANKLLSQCDHLASITGNPVQRVVYYFAEALQERIDRETGRSASGKQTQELDFEQAMMSLNPAVMGYYERLPFSQMLQVAVSQTIIDHVGSAKKVHLIDLGIRTGMQWIVLMHALASRGECPVELFKITAIGTIASQQKIEETGRRLSGFAESINIPFSFKIVTVSHMKDLKEDLFELEAEEAVAVFSPMVLKTMIGQPDHLENLMNVIKNINPCIMVVTEIEANHNSPIFVNRFIETLFFYSAFFDSFEACTDRTDHNRMMAEKVFIYQTIRNIVATEGQERTMRHVGINVWKTFFSQFGMVETELSESSLYQARLVIEKFACGGSCTVDMKGKCLTVGWKGTPFHSLSAWKFNKLESTPSQSESIGLILSI</sequence>
<evidence type="ECO:0000313" key="5">
    <source>
        <dbReference type="Proteomes" id="UP000230069"/>
    </source>
</evidence>
<dbReference type="PANTHER" id="PTHR31636">
    <property type="entry name" value="OSJNBA0084A10.13 PROTEIN-RELATED"/>
    <property type="match status" value="1"/>
</dbReference>
<dbReference type="PROSITE" id="PS50985">
    <property type="entry name" value="GRAS"/>
    <property type="match status" value="1"/>
</dbReference>
<reference evidence="4 5" key="1">
    <citation type="submission" date="2017-09" db="EMBL/GenBank/DDBJ databases">
        <title>WGS assembly of Aquilegia coerulea Goldsmith.</title>
        <authorList>
            <person name="Hodges S."/>
            <person name="Kramer E."/>
            <person name="Nordborg M."/>
            <person name="Tomkins J."/>
            <person name="Borevitz J."/>
            <person name="Derieg N."/>
            <person name="Yan J."/>
            <person name="Mihaltcheva S."/>
            <person name="Hayes R.D."/>
            <person name="Rokhsar D."/>
        </authorList>
    </citation>
    <scope>NUCLEOTIDE SEQUENCE [LARGE SCALE GENOMIC DNA]</scope>
    <source>
        <strain evidence="5">cv. Goldsmith</strain>
    </source>
</reference>